<name>A0A1V9Z9L0_ACHHY</name>
<keyword evidence="3" id="KW-1185">Reference proteome</keyword>
<sequence length="192" mass="22076">MPQDIDSEMSWSDLREHYSLQPMHRQHTREQKALQIKQQKEWQSWADKHSAQDCSREPVAAPSAVPDTATRQAFEMATLTKECEFRVKALARQQEHELAALTEKHAFSKVTLAERERFEMEALAEKHKREIEACGEAWLAHSTHEEAALQTRQMNESIALDLRQKTELASATEAAWIEHAVEDFLAKDPSLT</sequence>
<reference evidence="2 3" key="1">
    <citation type="journal article" date="2014" name="Genome Biol. Evol.">
        <title>The secreted proteins of Achlya hypogyna and Thraustotheca clavata identify the ancestral oomycete secretome and reveal gene acquisitions by horizontal gene transfer.</title>
        <authorList>
            <person name="Misner I."/>
            <person name="Blouin N."/>
            <person name="Leonard G."/>
            <person name="Richards T.A."/>
            <person name="Lane C.E."/>
        </authorList>
    </citation>
    <scope>NUCLEOTIDE SEQUENCE [LARGE SCALE GENOMIC DNA]</scope>
    <source>
        <strain evidence="2 3">ATCC 48635</strain>
    </source>
</reference>
<comment type="caution">
    <text evidence="2">The sequence shown here is derived from an EMBL/GenBank/DDBJ whole genome shotgun (WGS) entry which is preliminary data.</text>
</comment>
<dbReference type="OrthoDB" id="74593at2759"/>
<proteinExistence type="predicted"/>
<evidence type="ECO:0000256" key="1">
    <source>
        <dbReference type="SAM" id="MobiDB-lite"/>
    </source>
</evidence>
<gene>
    <name evidence="2" type="ORF">ACHHYP_00979</name>
</gene>
<organism evidence="2 3">
    <name type="scientific">Achlya hypogyna</name>
    <name type="common">Oomycete</name>
    <name type="synonym">Protoachlya hypogyna</name>
    <dbReference type="NCBI Taxonomy" id="1202772"/>
    <lineage>
        <taxon>Eukaryota</taxon>
        <taxon>Sar</taxon>
        <taxon>Stramenopiles</taxon>
        <taxon>Oomycota</taxon>
        <taxon>Saprolegniomycetes</taxon>
        <taxon>Saprolegniales</taxon>
        <taxon>Achlyaceae</taxon>
        <taxon>Achlya</taxon>
    </lineage>
</organism>
<evidence type="ECO:0000313" key="3">
    <source>
        <dbReference type="Proteomes" id="UP000243579"/>
    </source>
</evidence>
<feature type="region of interest" description="Disordered" evidence="1">
    <location>
        <begin position="22"/>
        <end position="42"/>
    </location>
</feature>
<dbReference type="Proteomes" id="UP000243579">
    <property type="component" value="Unassembled WGS sequence"/>
</dbReference>
<dbReference type="EMBL" id="JNBR01000354">
    <property type="protein sequence ID" value="OQR94696.1"/>
    <property type="molecule type" value="Genomic_DNA"/>
</dbReference>
<dbReference type="AlphaFoldDB" id="A0A1V9Z9L0"/>
<evidence type="ECO:0000313" key="2">
    <source>
        <dbReference type="EMBL" id="OQR94696.1"/>
    </source>
</evidence>
<accession>A0A1V9Z9L0</accession>
<protein>
    <submittedName>
        <fullName evidence="2">Uncharacterized protein</fullName>
    </submittedName>
</protein>